<reference evidence="2" key="1">
    <citation type="journal article" date="2020" name="Nature">
        <title>Giant virus diversity and host interactions through global metagenomics.</title>
        <authorList>
            <person name="Schulz F."/>
            <person name="Roux S."/>
            <person name="Paez-Espino D."/>
            <person name="Jungbluth S."/>
            <person name="Walsh D.A."/>
            <person name="Denef V.J."/>
            <person name="McMahon K.D."/>
            <person name="Konstantinidis K.T."/>
            <person name="Eloe-Fadrosh E.A."/>
            <person name="Kyrpides N.C."/>
            <person name="Woyke T."/>
        </authorList>
    </citation>
    <scope>NUCLEOTIDE SEQUENCE</scope>
    <source>
        <strain evidence="2">GVMAG-M-3300023174-137</strain>
    </source>
</reference>
<feature type="transmembrane region" description="Helical" evidence="1">
    <location>
        <begin position="12"/>
        <end position="29"/>
    </location>
</feature>
<proteinExistence type="predicted"/>
<dbReference type="AlphaFoldDB" id="A0A6C0DE44"/>
<evidence type="ECO:0000313" key="2">
    <source>
        <dbReference type="EMBL" id="QHT14239.1"/>
    </source>
</evidence>
<accession>A0A6C0DE44</accession>
<name>A0A6C0DE44_9ZZZZ</name>
<keyword evidence="1" id="KW-1133">Transmembrane helix</keyword>
<keyword evidence="1" id="KW-0472">Membrane</keyword>
<organism evidence="2">
    <name type="scientific">viral metagenome</name>
    <dbReference type="NCBI Taxonomy" id="1070528"/>
    <lineage>
        <taxon>unclassified sequences</taxon>
        <taxon>metagenomes</taxon>
        <taxon>organismal metagenomes</taxon>
    </lineage>
</organism>
<protein>
    <submittedName>
        <fullName evidence="2">Uncharacterized protein</fullName>
    </submittedName>
</protein>
<evidence type="ECO:0000256" key="1">
    <source>
        <dbReference type="SAM" id="Phobius"/>
    </source>
</evidence>
<keyword evidence="1" id="KW-0812">Transmembrane</keyword>
<sequence>MGRLFTFLHSNTFNVIWSAVLGMGIVAVLKPSCKPDECVVKKAPSAEEVTKGPYQIGTKCYKFSTNPVDCSGLDIIEPFRPF</sequence>
<dbReference type="EMBL" id="MN739580">
    <property type="protein sequence ID" value="QHT14239.1"/>
    <property type="molecule type" value="Genomic_DNA"/>
</dbReference>